<reference evidence="1 2" key="1">
    <citation type="journal article" date="2020" name="Cell">
        <title>Large-Scale Comparative Analyses of Tick Genomes Elucidate Their Genetic Diversity and Vector Capacities.</title>
        <authorList>
            <consortium name="Tick Genome and Microbiome Consortium (TIGMIC)"/>
            <person name="Jia N."/>
            <person name="Wang J."/>
            <person name="Shi W."/>
            <person name="Du L."/>
            <person name="Sun Y."/>
            <person name="Zhan W."/>
            <person name="Jiang J.F."/>
            <person name="Wang Q."/>
            <person name="Zhang B."/>
            <person name="Ji P."/>
            <person name="Bell-Sakyi L."/>
            <person name="Cui X.M."/>
            <person name="Yuan T.T."/>
            <person name="Jiang B.G."/>
            <person name="Yang W.F."/>
            <person name="Lam T.T."/>
            <person name="Chang Q.C."/>
            <person name="Ding S.J."/>
            <person name="Wang X.J."/>
            <person name="Zhu J.G."/>
            <person name="Ruan X.D."/>
            <person name="Zhao L."/>
            <person name="Wei J.T."/>
            <person name="Ye R.Z."/>
            <person name="Que T.C."/>
            <person name="Du C.H."/>
            <person name="Zhou Y.H."/>
            <person name="Cheng J.X."/>
            <person name="Dai P.F."/>
            <person name="Guo W.B."/>
            <person name="Han X.H."/>
            <person name="Huang E.J."/>
            <person name="Li L.F."/>
            <person name="Wei W."/>
            <person name="Gao Y.C."/>
            <person name="Liu J.Z."/>
            <person name="Shao H.Z."/>
            <person name="Wang X."/>
            <person name="Wang C.C."/>
            <person name="Yang T.C."/>
            <person name="Huo Q.B."/>
            <person name="Li W."/>
            <person name="Chen H.Y."/>
            <person name="Chen S.E."/>
            <person name="Zhou L.G."/>
            <person name="Ni X.B."/>
            <person name="Tian J.H."/>
            <person name="Sheng Y."/>
            <person name="Liu T."/>
            <person name="Pan Y.S."/>
            <person name="Xia L.Y."/>
            <person name="Li J."/>
            <person name="Zhao F."/>
            <person name="Cao W.C."/>
        </authorList>
    </citation>
    <scope>NUCLEOTIDE SEQUENCE [LARGE SCALE GENOMIC DNA]</scope>
    <source>
        <strain evidence="1">HaeL-2018</strain>
    </source>
</reference>
<comment type="caution">
    <text evidence="1">The sequence shown here is derived from an EMBL/GenBank/DDBJ whole genome shotgun (WGS) entry which is preliminary data.</text>
</comment>
<organism evidence="1 2">
    <name type="scientific">Haemaphysalis longicornis</name>
    <name type="common">Bush tick</name>
    <dbReference type="NCBI Taxonomy" id="44386"/>
    <lineage>
        <taxon>Eukaryota</taxon>
        <taxon>Metazoa</taxon>
        <taxon>Ecdysozoa</taxon>
        <taxon>Arthropoda</taxon>
        <taxon>Chelicerata</taxon>
        <taxon>Arachnida</taxon>
        <taxon>Acari</taxon>
        <taxon>Parasitiformes</taxon>
        <taxon>Ixodida</taxon>
        <taxon>Ixodoidea</taxon>
        <taxon>Ixodidae</taxon>
        <taxon>Haemaphysalinae</taxon>
        <taxon>Haemaphysalis</taxon>
    </lineage>
</organism>
<keyword evidence="2" id="KW-1185">Reference proteome</keyword>
<evidence type="ECO:0000313" key="1">
    <source>
        <dbReference type="EMBL" id="KAH9362011.1"/>
    </source>
</evidence>
<dbReference type="VEuPathDB" id="VectorBase:HLOH_044651"/>
<sequence length="121" mass="12978">METLNLPPRRHALTLIECLSCSGVTQILKCTLLVCLAGFHRALLARSQPSLLPGCRGVELGQASVVDGLAAIEVCKAADEAAPEGLLIPLKPMTSLMVFPLITYMPHWNVPSMGQEFNSPP</sequence>
<dbReference type="AlphaFoldDB" id="A0A9J6FGC1"/>
<protein>
    <submittedName>
        <fullName evidence="1">Uncharacterized protein</fullName>
    </submittedName>
</protein>
<proteinExistence type="predicted"/>
<evidence type="ECO:0000313" key="2">
    <source>
        <dbReference type="Proteomes" id="UP000821853"/>
    </source>
</evidence>
<gene>
    <name evidence="1" type="ORF">HPB48_014950</name>
</gene>
<accession>A0A9J6FGC1</accession>
<name>A0A9J6FGC1_HAELO</name>
<dbReference type="Proteomes" id="UP000821853">
    <property type="component" value="Chromosome 1"/>
</dbReference>
<dbReference type="EMBL" id="JABSTR010000001">
    <property type="protein sequence ID" value="KAH9362011.1"/>
    <property type="molecule type" value="Genomic_DNA"/>
</dbReference>